<proteinExistence type="predicted"/>
<reference evidence="2 3" key="1">
    <citation type="submission" date="2018-09" db="EMBL/GenBank/DDBJ databases">
        <authorList>
            <person name="Zhu H."/>
        </authorList>
    </citation>
    <scope>NUCLEOTIDE SEQUENCE [LARGE SCALE GENOMIC DNA]</scope>
    <source>
        <strain evidence="2 3">K1W22B-8</strain>
    </source>
</reference>
<feature type="domain" description="DUF6362" evidence="1">
    <location>
        <begin position="19"/>
        <end position="119"/>
    </location>
</feature>
<dbReference type="AlphaFoldDB" id="A0A418WCY0"/>
<keyword evidence="3" id="KW-1185">Reference proteome</keyword>
<dbReference type="Proteomes" id="UP000284605">
    <property type="component" value="Unassembled WGS sequence"/>
</dbReference>
<evidence type="ECO:0000313" key="3">
    <source>
        <dbReference type="Proteomes" id="UP000284605"/>
    </source>
</evidence>
<accession>A0A418WCY0</accession>
<name>A0A418WCY0_9PROT</name>
<dbReference type="Pfam" id="PF19889">
    <property type="entry name" value="DUF6362"/>
    <property type="match status" value="1"/>
</dbReference>
<comment type="caution">
    <text evidence="2">The sequence shown here is derived from an EMBL/GenBank/DDBJ whole genome shotgun (WGS) entry which is preliminary data.</text>
</comment>
<dbReference type="EMBL" id="QYUK01000011">
    <property type="protein sequence ID" value="RJF87798.1"/>
    <property type="molecule type" value="Genomic_DNA"/>
</dbReference>
<evidence type="ECO:0000313" key="2">
    <source>
        <dbReference type="EMBL" id="RJF87798.1"/>
    </source>
</evidence>
<dbReference type="InterPro" id="IPR045942">
    <property type="entry name" value="DUF6362"/>
</dbReference>
<evidence type="ECO:0000259" key="1">
    <source>
        <dbReference type="Pfam" id="PF19889"/>
    </source>
</evidence>
<protein>
    <recommendedName>
        <fullName evidence="1">DUF6362 domain-containing protein</fullName>
    </recommendedName>
</protein>
<sequence length="142" mass="15417">MWTAEMVELRLEEAADTLRRLPDAEARFRLGLRSAWPEVVRDAVTAYGADGPKVSLGPPSPGAIDRLEATIDWLRWLSEPQRRIAWALASGISVAKLARLIGCHRNTVANRQAAALRIVADHLNEGAPSLAGLAKDGPGRHP</sequence>
<gene>
    <name evidence="2" type="ORF">D3874_12835</name>
</gene>
<organism evidence="2 3">
    <name type="scientific">Oleomonas cavernae</name>
    <dbReference type="NCBI Taxonomy" id="2320859"/>
    <lineage>
        <taxon>Bacteria</taxon>
        <taxon>Pseudomonadati</taxon>
        <taxon>Pseudomonadota</taxon>
        <taxon>Alphaproteobacteria</taxon>
        <taxon>Acetobacterales</taxon>
        <taxon>Acetobacteraceae</taxon>
        <taxon>Oleomonas</taxon>
    </lineage>
</organism>